<reference evidence="2 3" key="1">
    <citation type="submission" date="2022-06" db="EMBL/GenBank/DDBJ databases">
        <title>Actinoplanes abujensis sp. nov., isolated from Nigerian arid soil.</title>
        <authorList>
            <person name="Ding P."/>
        </authorList>
    </citation>
    <scope>NUCLEOTIDE SEQUENCE [LARGE SCALE GENOMIC DNA]</scope>
    <source>
        <strain evidence="3">TRM88002</strain>
    </source>
</reference>
<proteinExistence type="predicted"/>
<gene>
    <name evidence="2" type="ORF">LXN57_14700</name>
</gene>
<accession>A0ABT0XYE6</accession>
<protein>
    <submittedName>
        <fullName evidence="2">Uncharacterized protein</fullName>
    </submittedName>
</protein>
<sequence length="105" mass="11315">MQQIADQYRDADSVSVAIICTRPDGTSVDPKSWMPAPRTRPAPIPAMAGPRWTDLLIQLTESAFITDEVAAEADQENSAPPDGTAHRKLVDAISIKLGGPQHPKL</sequence>
<feature type="region of interest" description="Disordered" evidence="1">
    <location>
        <begin position="25"/>
        <end position="47"/>
    </location>
</feature>
<dbReference type="RefSeq" id="WP_251798692.1">
    <property type="nucleotide sequence ID" value="NZ_JAMQOL010000017.1"/>
</dbReference>
<evidence type="ECO:0000313" key="3">
    <source>
        <dbReference type="Proteomes" id="UP001523216"/>
    </source>
</evidence>
<evidence type="ECO:0000256" key="1">
    <source>
        <dbReference type="SAM" id="MobiDB-lite"/>
    </source>
</evidence>
<dbReference type="EMBL" id="JAMQOL010000017">
    <property type="protein sequence ID" value="MCM4078818.1"/>
    <property type="molecule type" value="Genomic_DNA"/>
</dbReference>
<comment type="caution">
    <text evidence="2">The sequence shown here is derived from an EMBL/GenBank/DDBJ whole genome shotgun (WGS) entry which is preliminary data.</text>
</comment>
<evidence type="ECO:0000313" key="2">
    <source>
        <dbReference type="EMBL" id="MCM4078818.1"/>
    </source>
</evidence>
<keyword evidence="3" id="KW-1185">Reference proteome</keyword>
<dbReference type="Proteomes" id="UP001523216">
    <property type="component" value="Unassembled WGS sequence"/>
</dbReference>
<name>A0ABT0XYE6_9ACTN</name>
<organism evidence="2 3">
    <name type="scientific">Paractinoplanes hotanensis</name>
    <dbReference type="NCBI Taxonomy" id="2906497"/>
    <lineage>
        <taxon>Bacteria</taxon>
        <taxon>Bacillati</taxon>
        <taxon>Actinomycetota</taxon>
        <taxon>Actinomycetes</taxon>
        <taxon>Micromonosporales</taxon>
        <taxon>Micromonosporaceae</taxon>
        <taxon>Paractinoplanes</taxon>
    </lineage>
</organism>